<name>A0A9P1ME85_9PEZI</name>
<dbReference type="OrthoDB" id="497927at2759"/>
<dbReference type="Proteomes" id="UP000838763">
    <property type="component" value="Unassembled WGS sequence"/>
</dbReference>
<keyword evidence="2" id="KW-1185">Reference proteome</keyword>
<accession>A0A9P1ME85</accession>
<comment type="caution">
    <text evidence="1">The sequence shown here is derived from an EMBL/GenBank/DDBJ whole genome shotgun (WGS) entry which is preliminary data.</text>
</comment>
<reference evidence="1" key="1">
    <citation type="submission" date="2022-11" db="EMBL/GenBank/DDBJ databases">
        <authorList>
            <person name="Scott C."/>
            <person name="Bruce N."/>
        </authorList>
    </citation>
    <scope>NUCLEOTIDE SEQUENCE</scope>
</reference>
<sequence length="124" mass="13877">MALQHNPRNDPLEVSGLSSIDHKRNIGHDTFVEEEQHPGPSDIDFVSMAMFIIGKFSHEQIPALNNGVASADRWIVDMGSDFPTSLTQIIDSWETSALIRSNPERLTTRAWNGYTAREDVISNI</sequence>
<dbReference type="EMBL" id="CALLCH030000021">
    <property type="protein sequence ID" value="CAI4220224.1"/>
    <property type="molecule type" value="Genomic_DNA"/>
</dbReference>
<proteinExistence type="predicted"/>
<evidence type="ECO:0000313" key="2">
    <source>
        <dbReference type="Proteomes" id="UP000838763"/>
    </source>
</evidence>
<protein>
    <submittedName>
        <fullName evidence="1">Uncharacterized protein</fullName>
    </submittedName>
</protein>
<organism evidence="1 2">
    <name type="scientific">Parascedosporium putredinis</name>
    <dbReference type="NCBI Taxonomy" id="1442378"/>
    <lineage>
        <taxon>Eukaryota</taxon>
        <taxon>Fungi</taxon>
        <taxon>Dikarya</taxon>
        <taxon>Ascomycota</taxon>
        <taxon>Pezizomycotina</taxon>
        <taxon>Sordariomycetes</taxon>
        <taxon>Hypocreomycetidae</taxon>
        <taxon>Microascales</taxon>
        <taxon>Microascaceae</taxon>
        <taxon>Parascedosporium</taxon>
    </lineage>
</organism>
<dbReference type="AlphaFoldDB" id="A0A9P1ME85"/>
<gene>
    <name evidence="1" type="ORF">PPNO1_LOCUS9764</name>
</gene>
<dbReference type="PANTHER" id="PTHR47098:SF2">
    <property type="entry name" value="PROTEIN MAK32"/>
    <property type="match status" value="1"/>
</dbReference>
<evidence type="ECO:0000313" key="1">
    <source>
        <dbReference type="EMBL" id="CAI4220224.1"/>
    </source>
</evidence>
<dbReference type="PANTHER" id="PTHR47098">
    <property type="entry name" value="PROTEIN MAK32"/>
    <property type="match status" value="1"/>
</dbReference>